<keyword evidence="4 7" id="KW-0812">Transmembrane</keyword>
<evidence type="ECO:0000256" key="8">
    <source>
        <dbReference type="SAM" id="MobiDB-lite"/>
    </source>
</evidence>
<dbReference type="GO" id="GO:0019646">
    <property type="term" value="P:aerobic electron transport chain"/>
    <property type="evidence" value="ECO:0007669"/>
    <property type="project" value="InterPro"/>
</dbReference>
<dbReference type="Gene3D" id="1.20.120.80">
    <property type="entry name" value="Cytochrome c oxidase, subunit III, four-helix bundle"/>
    <property type="match status" value="1"/>
</dbReference>
<keyword evidence="3" id="KW-1003">Cell membrane</keyword>
<dbReference type="STRING" id="1236220.SAMN04488112_102226"/>
<dbReference type="AlphaFoldDB" id="A0A1G6IGG3"/>
<evidence type="ECO:0000256" key="7">
    <source>
        <dbReference type="RuleBase" id="RU003376"/>
    </source>
</evidence>
<dbReference type="EMBL" id="FMZA01000002">
    <property type="protein sequence ID" value="SDC05554.1"/>
    <property type="molecule type" value="Genomic_DNA"/>
</dbReference>
<keyword evidence="12" id="KW-1185">Reference proteome</keyword>
<evidence type="ECO:0000256" key="6">
    <source>
        <dbReference type="ARBA" id="ARBA00023136"/>
    </source>
</evidence>
<dbReference type="PANTHER" id="PTHR11403">
    <property type="entry name" value="CYTOCHROME C OXIDASE SUBUNIT III"/>
    <property type="match status" value="1"/>
</dbReference>
<feature type="transmembrane region" description="Helical" evidence="9">
    <location>
        <begin position="104"/>
        <end position="122"/>
    </location>
</feature>
<protein>
    <submittedName>
        <fullName evidence="11">Cytochrome c oxidase subunit 3</fullName>
    </submittedName>
</protein>
<dbReference type="RefSeq" id="WP_091566299.1">
    <property type="nucleotide sequence ID" value="NZ_FMZA01000002.1"/>
</dbReference>
<evidence type="ECO:0000256" key="2">
    <source>
        <dbReference type="ARBA" id="ARBA00010581"/>
    </source>
</evidence>
<dbReference type="SUPFAM" id="SSF81452">
    <property type="entry name" value="Cytochrome c oxidase subunit III-like"/>
    <property type="match status" value="1"/>
</dbReference>
<evidence type="ECO:0000256" key="9">
    <source>
        <dbReference type="SAM" id="Phobius"/>
    </source>
</evidence>
<dbReference type="GO" id="GO:0004129">
    <property type="term" value="F:cytochrome-c oxidase activity"/>
    <property type="evidence" value="ECO:0007669"/>
    <property type="project" value="InterPro"/>
</dbReference>
<dbReference type="Proteomes" id="UP000199387">
    <property type="component" value="Unassembled WGS sequence"/>
</dbReference>
<dbReference type="InterPro" id="IPR013833">
    <property type="entry name" value="Cyt_c_oxidase_su3_a-hlx"/>
</dbReference>
<proteinExistence type="inferred from homology"/>
<comment type="subcellular location">
    <subcellularLocation>
        <location evidence="1 7">Cell membrane</location>
        <topology evidence="1 7">Multi-pass membrane protein</topology>
    </subcellularLocation>
</comment>
<dbReference type="InterPro" id="IPR033946">
    <property type="entry name" value="Ubiquinol_oxase_su3_dom"/>
</dbReference>
<dbReference type="CDD" id="cd02863">
    <property type="entry name" value="Ubiquinol_oxidase_III"/>
    <property type="match status" value="1"/>
</dbReference>
<dbReference type="GO" id="GO:0005886">
    <property type="term" value="C:plasma membrane"/>
    <property type="evidence" value="ECO:0007669"/>
    <property type="project" value="UniProtKB-SubCell"/>
</dbReference>
<organism evidence="11 12">
    <name type="scientific">Melghirimyces thermohalophilus</name>
    <dbReference type="NCBI Taxonomy" id="1236220"/>
    <lineage>
        <taxon>Bacteria</taxon>
        <taxon>Bacillati</taxon>
        <taxon>Bacillota</taxon>
        <taxon>Bacilli</taxon>
        <taxon>Bacillales</taxon>
        <taxon>Thermoactinomycetaceae</taxon>
        <taxon>Melghirimyces</taxon>
    </lineage>
</organism>
<reference evidence="11 12" key="1">
    <citation type="submission" date="2016-10" db="EMBL/GenBank/DDBJ databases">
        <authorList>
            <person name="de Groot N.N."/>
        </authorList>
    </citation>
    <scope>NUCLEOTIDE SEQUENCE [LARGE SCALE GENOMIC DNA]</scope>
    <source>
        <strain evidence="11 12">DSM 45514</strain>
    </source>
</reference>
<feature type="compositionally biased region" description="Polar residues" evidence="8">
    <location>
        <begin position="1"/>
        <end position="11"/>
    </location>
</feature>
<sequence length="208" mass="23194">MSTAELEQAKTSAKLPPHPERATMEGRNKILGLWLFIGAETVMFACFFGTYLALKGSNLDGPTTQELYQIPMVAISTLILLVSSLTSVLGVLGMHQNNYKKMMLWFGVTVLLGFSFLGLEIYEFVEYVHAGHTFAGSAFGSAFYTLLGTHGAHVLFGVLWISGLLVQVWRRGMSLDMAPKFFSASLYWHFIDVIWVFIFTVVYLMGKV</sequence>
<evidence type="ECO:0000256" key="4">
    <source>
        <dbReference type="ARBA" id="ARBA00022692"/>
    </source>
</evidence>
<evidence type="ECO:0000259" key="10">
    <source>
        <dbReference type="PROSITE" id="PS50253"/>
    </source>
</evidence>
<evidence type="ECO:0000256" key="5">
    <source>
        <dbReference type="ARBA" id="ARBA00022989"/>
    </source>
</evidence>
<gene>
    <name evidence="11" type="ORF">SAMN04488112_102226</name>
</gene>
<keyword evidence="6 9" id="KW-0472">Membrane</keyword>
<feature type="domain" description="Heme-copper oxidase subunit III family profile" evidence="10">
    <location>
        <begin position="31"/>
        <end position="207"/>
    </location>
</feature>
<feature type="transmembrane region" description="Helical" evidence="9">
    <location>
        <begin position="142"/>
        <end position="166"/>
    </location>
</feature>
<dbReference type="PROSITE" id="PS50253">
    <property type="entry name" value="COX3"/>
    <property type="match status" value="1"/>
</dbReference>
<comment type="similarity">
    <text evidence="2 7">Belongs to the cytochrome c oxidase subunit 3 family.</text>
</comment>
<dbReference type="InterPro" id="IPR035973">
    <property type="entry name" value="Cyt_c_oxidase_su3-like_sf"/>
</dbReference>
<dbReference type="InterPro" id="IPR000298">
    <property type="entry name" value="Cyt_c_oxidase-like_su3"/>
</dbReference>
<feature type="transmembrane region" description="Helical" evidence="9">
    <location>
        <begin position="31"/>
        <end position="53"/>
    </location>
</feature>
<dbReference type="FunFam" id="1.20.120.80:FF:000001">
    <property type="entry name" value="Cytochrome (Ubi)quinol oxidase subunit III"/>
    <property type="match status" value="1"/>
</dbReference>
<feature type="transmembrane region" description="Helical" evidence="9">
    <location>
        <begin position="73"/>
        <end position="92"/>
    </location>
</feature>
<evidence type="ECO:0000256" key="3">
    <source>
        <dbReference type="ARBA" id="ARBA00022475"/>
    </source>
</evidence>
<evidence type="ECO:0000313" key="11">
    <source>
        <dbReference type="EMBL" id="SDC05554.1"/>
    </source>
</evidence>
<feature type="region of interest" description="Disordered" evidence="8">
    <location>
        <begin position="1"/>
        <end position="21"/>
    </location>
</feature>
<name>A0A1G6IGG3_9BACL</name>
<feature type="transmembrane region" description="Helical" evidence="9">
    <location>
        <begin position="186"/>
        <end position="206"/>
    </location>
</feature>
<evidence type="ECO:0000256" key="1">
    <source>
        <dbReference type="ARBA" id="ARBA00004651"/>
    </source>
</evidence>
<evidence type="ECO:0000313" key="12">
    <source>
        <dbReference type="Proteomes" id="UP000199387"/>
    </source>
</evidence>
<dbReference type="OrthoDB" id="9810850at2"/>
<accession>A0A1G6IGG3</accession>
<dbReference type="Pfam" id="PF00510">
    <property type="entry name" value="COX3"/>
    <property type="match status" value="1"/>
</dbReference>
<keyword evidence="5 9" id="KW-1133">Transmembrane helix</keyword>
<dbReference type="PANTHER" id="PTHR11403:SF9">
    <property type="entry name" value="CYTOCHROME C OXIDASE SUBUNIT 3"/>
    <property type="match status" value="1"/>
</dbReference>
<dbReference type="InterPro" id="IPR024791">
    <property type="entry name" value="Cyt_c/ubiquinol_Oxase_su3"/>
</dbReference>